<dbReference type="PANTHER" id="PTHR13604:SF0">
    <property type="entry name" value="ABASIC SITE PROCESSING PROTEIN HMCES"/>
    <property type="match status" value="1"/>
</dbReference>
<dbReference type="EC" id="3.4.-.-" evidence="8"/>
<dbReference type="Pfam" id="PF02586">
    <property type="entry name" value="SRAP"/>
    <property type="match status" value="1"/>
</dbReference>
<evidence type="ECO:0000256" key="3">
    <source>
        <dbReference type="ARBA" id="ARBA00022763"/>
    </source>
</evidence>
<gene>
    <name evidence="9" type="ORF">UV73_C0011G0031</name>
</gene>
<evidence type="ECO:0000256" key="8">
    <source>
        <dbReference type="RuleBase" id="RU364100"/>
    </source>
</evidence>
<evidence type="ECO:0000256" key="4">
    <source>
        <dbReference type="ARBA" id="ARBA00022801"/>
    </source>
</evidence>
<dbReference type="GO" id="GO:0008233">
    <property type="term" value="F:peptidase activity"/>
    <property type="evidence" value="ECO:0007669"/>
    <property type="project" value="UniProtKB-KW"/>
</dbReference>
<dbReference type="AlphaFoldDB" id="A0A0G1DFF1"/>
<keyword evidence="3" id="KW-0227">DNA damage</keyword>
<dbReference type="GO" id="GO:0106300">
    <property type="term" value="P:protein-DNA covalent cross-linking repair"/>
    <property type="evidence" value="ECO:0007669"/>
    <property type="project" value="InterPro"/>
</dbReference>
<dbReference type="InterPro" id="IPR003738">
    <property type="entry name" value="SRAP"/>
</dbReference>
<dbReference type="STRING" id="1618443.UV73_C0011G0031"/>
<dbReference type="GO" id="GO:0006508">
    <property type="term" value="P:proteolysis"/>
    <property type="evidence" value="ECO:0007669"/>
    <property type="project" value="UniProtKB-KW"/>
</dbReference>
<dbReference type="SUPFAM" id="SSF143081">
    <property type="entry name" value="BB1717-like"/>
    <property type="match status" value="1"/>
</dbReference>
<dbReference type="PATRIC" id="fig|1618443.3.peg.1306"/>
<evidence type="ECO:0000256" key="6">
    <source>
        <dbReference type="ARBA" id="ARBA00023125"/>
    </source>
</evidence>
<evidence type="ECO:0000256" key="2">
    <source>
        <dbReference type="ARBA" id="ARBA00022670"/>
    </source>
</evidence>
<name>A0A0G1DFF1_9BACT</name>
<keyword evidence="4 8" id="KW-0378">Hydrolase</keyword>
<evidence type="ECO:0000256" key="1">
    <source>
        <dbReference type="ARBA" id="ARBA00008136"/>
    </source>
</evidence>
<evidence type="ECO:0000313" key="9">
    <source>
        <dbReference type="EMBL" id="KKS96359.1"/>
    </source>
</evidence>
<evidence type="ECO:0000313" key="10">
    <source>
        <dbReference type="Proteomes" id="UP000034894"/>
    </source>
</evidence>
<dbReference type="Proteomes" id="UP000034894">
    <property type="component" value="Unassembled WGS sequence"/>
</dbReference>
<organism evidence="9 10">
    <name type="scientific">Candidatus Gottesmanbacteria bacterium GW2011_GWA2_43_14</name>
    <dbReference type="NCBI Taxonomy" id="1618443"/>
    <lineage>
        <taxon>Bacteria</taxon>
        <taxon>Candidatus Gottesmaniibacteriota</taxon>
    </lineage>
</organism>
<keyword evidence="2 8" id="KW-0645">Protease</keyword>
<dbReference type="InterPro" id="IPR036590">
    <property type="entry name" value="SRAP-like"/>
</dbReference>
<dbReference type="EMBL" id="LCFP01000011">
    <property type="protein sequence ID" value="KKS96359.1"/>
    <property type="molecule type" value="Genomic_DNA"/>
</dbReference>
<dbReference type="GO" id="GO:0016829">
    <property type="term" value="F:lyase activity"/>
    <property type="evidence" value="ECO:0007669"/>
    <property type="project" value="UniProtKB-KW"/>
</dbReference>
<comment type="similarity">
    <text evidence="1 8">Belongs to the SOS response-associated peptidase family.</text>
</comment>
<keyword evidence="6" id="KW-0238">DNA-binding</keyword>
<keyword evidence="7" id="KW-0456">Lyase</keyword>
<dbReference type="PANTHER" id="PTHR13604">
    <property type="entry name" value="DC12-RELATED"/>
    <property type="match status" value="1"/>
</dbReference>
<reference evidence="9 10" key="1">
    <citation type="journal article" date="2015" name="Nature">
        <title>rRNA introns, odd ribosomes, and small enigmatic genomes across a large radiation of phyla.</title>
        <authorList>
            <person name="Brown C.T."/>
            <person name="Hug L.A."/>
            <person name="Thomas B.C."/>
            <person name="Sharon I."/>
            <person name="Castelle C.J."/>
            <person name="Singh A."/>
            <person name="Wilkins M.J."/>
            <person name="Williams K.H."/>
            <person name="Banfield J.F."/>
        </authorList>
    </citation>
    <scope>NUCLEOTIDE SEQUENCE [LARGE SCALE GENOMIC DNA]</scope>
</reference>
<proteinExistence type="inferred from homology"/>
<dbReference type="Gene3D" id="3.90.1680.10">
    <property type="entry name" value="SOS response associated peptidase-like"/>
    <property type="match status" value="1"/>
</dbReference>
<sequence>MCGSYTIVPGENFYKRFGTENRLARLRSSYNIKPGFFMPVVTTNESKRRVSLMKWGLIPSWAKEPAIGYKMINARSETINEKVSYRIPFKKQRCLVPASGFYEWKKTGKEKIPYYLKLKSENLFSFAGLFDVWKDEEGKEIFSYTIITTEPNPLVAPIHNRMPAILEEKNEEKWLEESAATNKLLDFLKPFPENEMEAYPVSRAVNYAENNSEDLIKPERDNSQPKLF</sequence>
<comment type="caution">
    <text evidence="9">The sequence shown here is derived from an EMBL/GenBank/DDBJ whole genome shotgun (WGS) entry which is preliminary data.</text>
</comment>
<evidence type="ECO:0000256" key="5">
    <source>
        <dbReference type="ARBA" id="ARBA00023124"/>
    </source>
</evidence>
<evidence type="ECO:0000256" key="7">
    <source>
        <dbReference type="ARBA" id="ARBA00023239"/>
    </source>
</evidence>
<protein>
    <recommendedName>
        <fullName evidence="8">Abasic site processing protein</fullName>
        <ecNumber evidence="8">3.4.-.-</ecNumber>
    </recommendedName>
</protein>
<dbReference type="GO" id="GO:0003697">
    <property type="term" value="F:single-stranded DNA binding"/>
    <property type="evidence" value="ECO:0007669"/>
    <property type="project" value="InterPro"/>
</dbReference>
<accession>A0A0G1DFF1</accession>
<keyword evidence="5" id="KW-0190">Covalent protein-DNA linkage</keyword>